<protein>
    <submittedName>
        <fullName evidence="1">Uncharacterized protein</fullName>
    </submittedName>
</protein>
<dbReference type="RefSeq" id="WP_147627142.1">
    <property type="nucleotide sequence ID" value="NZ_CP042807.1"/>
</dbReference>
<organism evidence="1 2">
    <name type="scientific">Rhodanobacter glycinis</name>
    <dbReference type="NCBI Taxonomy" id="582702"/>
    <lineage>
        <taxon>Bacteria</taxon>
        <taxon>Pseudomonadati</taxon>
        <taxon>Pseudomonadota</taxon>
        <taxon>Gammaproteobacteria</taxon>
        <taxon>Lysobacterales</taxon>
        <taxon>Rhodanobacteraceae</taxon>
        <taxon>Rhodanobacter</taxon>
    </lineage>
</organism>
<proteinExistence type="predicted"/>
<reference evidence="1 2" key="1">
    <citation type="submission" date="2019-08" db="EMBL/GenBank/DDBJ databases">
        <title>Complete genome sequence of Rhodanobacter glycinis strain T01E-68 isolated from tomato root.</title>
        <authorList>
            <person name="Weon H.-Y."/>
            <person name="Lee S.A."/>
        </authorList>
    </citation>
    <scope>NUCLEOTIDE SEQUENCE [LARGE SCALE GENOMIC DNA]</scope>
    <source>
        <strain evidence="1 2">T01E-68</strain>
    </source>
</reference>
<dbReference type="EMBL" id="CP042807">
    <property type="protein sequence ID" value="QEE24550.1"/>
    <property type="molecule type" value="Genomic_DNA"/>
</dbReference>
<evidence type="ECO:0000313" key="2">
    <source>
        <dbReference type="Proteomes" id="UP000321807"/>
    </source>
</evidence>
<name>A0A5B9E204_9GAMM</name>
<dbReference type="Proteomes" id="UP000321807">
    <property type="component" value="Chromosome"/>
</dbReference>
<accession>A0A5B9E204</accession>
<evidence type="ECO:0000313" key="1">
    <source>
        <dbReference type="EMBL" id="QEE24550.1"/>
    </source>
</evidence>
<dbReference type="AlphaFoldDB" id="A0A5B9E204"/>
<gene>
    <name evidence="1" type="ORF">CS053_08570</name>
</gene>
<dbReference type="KEGG" id="rgl:CS053_08570"/>
<sequence length="173" mass="19158">MFQITNQQTKINSFVPRMEKHGDENVLAGTMKCETTMHSSVLDIFDKGLRKLLYRKPAPGEQTELPLGEGDNLTARKLPCLAPLKWDEDFPGYALEIQSGLALNETLKLTDVELHGFSFEPLDGGSCTVKFALNFRQDGRTSGKLCQLIQDTVEVTLTPPSKDDAQQSLDEAA</sequence>